<dbReference type="Gene3D" id="1.10.8.360">
    <property type="entry name" value="3,6-anhydro-alpha-l-galactosidase"/>
    <property type="match status" value="1"/>
</dbReference>
<dbReference type="PROSITE" id="PS51910">
    <property type="entry name" value="GH18_2"/>
    <property type="match status" value="1"/>
</dbReference>
<reference evidence="6" key="1">
    <citation type="submission" date="2025-08" db="UniProtKB">
        <authorList>
            <consortium name="RefSeq"/>
        </authorList>
    </citation>
    <scope>IDENTIFICATION</scope>
    <source>
        <tissue evidence="6">Testes</tissue>
    </source>
</reference>
<dbReference type="InterPro" id="IPR011583">
    <property type="entry name" value="Chitinase_II/V-like_cat"/>
</dbReference>
<evidence type="ECO:0000256" key="1">
    <source>
        <dbReference type="ARBA" id="ARBA00009336"/>
    </source>
</evidence>
<dbReference type="InterPro" id="IPR029070">
    <property type="entry name" value="Chitinase_insertion_sf"/>
</dbReference>
<dbReference type="PANTHER" id="PTHR46066">
    <property type="entry name" value="CHITINASE DOMAIN-CONTAINING PROTEIN 1 FAMILY MEMBER"/>
    <property type="match status" value="1"/>
</dbReference>
<sequence length="355" mass="40245">MIRKVVLVFAIALVLMSNFTETTLSGKDKKKKESKPAVKLSDKTVEERGLVVENAKTKDIIKENQNYCEKTTEDKQFEGDTLGYVTPWNNHGYDVAKIFGNKFSYISPVWLQIKAKPGGGYFIQGGHDIDQGWVADVKKKGERKVKILPRLLFDGWSQQDYKGLFSKEDNMQKLAKTVVEFHKKEKFDGVVLEILSQMQGQKKEDAIHLIADMADALHEENMKFILVIAPPVTQGPGPNSPIGWVKACVQTLAPEPGPRRQKILLGLNFYGYMFQGMNVEAVLGTRYIELLTKHKPKLKWDSVVAEHSFEYKGGYQVFYPTLKSIKMRVDLAKELGTGLSIWEIGQGLDYFYDLL</sequence>
<dbReference type="Pfam" id="PF00704">
    <property type="entry name" value="Glyco_hydro_18"/>
    <property type="match status" value="1"/>
</dbReference>
<dbReference type="Gene3D" id="3.20.20.80">
    <property type="entry name" value="Glycosidases"/>
    <property type="match status" value="2"/>
</dbReference>
<accession>A0ABM0GVS5</accession>
<evidence type="ECO:0000256" key="3">
    <source>
        <dbReference type="SAM" id="SignalP"/>
    </source>
</evidence>
<comment type="similarity">
    <text evidence="1">Belongs to the glycosyl hydrolase 18 family.</text>
</comment>
<dbReference type="InterPro" id="IPR017853">
    <property type="entry name" value="GH"/>
</dbReference>
<evidence type="ECO:0000256" key="2">
    <source>
        <dbReference type="ARBA" id="ARBA00040976"/>
    </source>
</evidence>
<keyword evidence="3" id="KW-0732">Signal</keyword>
<feature type="chain" id="PRO_5045507839" description="Chitinase domain-containing protein 1" evidence="3">
    <location>
        <begin position="23"/>
        <end position="355"/>
    </location>
</feature>
<proteinExistence type="inferred from homology"/>
<evidence type="ECO:0000313" key="5">
    <source>
        <dbReference type="Proteomes" id="UP000694865"/>
    </source>
</evidence>
<dbReference type="SUPFAM" id="SSF51445">
    <property type="entry name" value="(Trans)glycosidases"/>
    <property type="match status" value="1"/>
</dbReference>
<evidence type="ECO:0000259" key="4">
    <source>
        <dbReference type="PROSITE" id="PS51910"/>
    </source>
</evidence>
<dbReference type="RefSeq" id="XP_002738417.1">
    <property type="nucleotide sequence ID" value="XM_002738371.2"/>
</dbReference>
<feature type="domain" description="GH18" evidence="4">
    <location>
        <begin position="79"/>
        <end position="355"/>
    </location>
</feature>
<dbReference type="PANTHER" id="PTHR46066:SF2">
    <property type="entry name" value="CHITINASE DOMAIN-CONTAINING PROTEIN 1"/>
    <property type="match status" value="1"/>
</dbReference>
<protein>
    <recommendedName>
        <fullName evidence="2">Chitinase domain-containing protein 1</fullName>
    </recommendedName>
</protein>
<dbReference type="Gene3D" id="3.10.50.10">
    <property type="match status" value="1"/>
</dbReference>
<dbReference type="InterPro" id="IPR001223">
    <property type="entry name" value="Glyco_hydro18_cat"/>
</dbReference>
<dbReference type="SMART" id="SM00636">
    <property type="entry name" value="Glyco_18"/>
    <property type="match status" value="1"/>
</dbReference>
<dbReference type="GeneID" id="100366621"/>
<evidence type="ECO:0000313" key="6">
    <source>
        <dbReference type="RefSeq" id="XP_002738417.1"/>
    </source>
</evidence>
<feature type="signal peptide" evidence="3">
    <location>
        <begin position="1"/>
        <end position="22"/>
    </location>
</feature>
<organism evidence="5 6">
    <name type="scientific">Saccoglossus kowalevskii</name>
    <name type="common">Acorn worm</name>
    <dbReference type="NCBI Taxonomy" id="10224"/>
    <lineage>
        <taxon>Eukaryota</taxon>
        <taxon>Metazoa</taxon>
        <taxon>Hemichordata</taxon>
        <taxon>Enteropneusta</taxon>
        <taxon>Harrimaniidae</taxon>
        <taxon>Saccoglossus</taxon>
    </lineage>
</organism>
<dbReference type="Proteomes" id="UP000694865">
    <property type="component" value="Unplaced"/>
</dbReference>
<name>A0ABM0GVS5_SACKO</name>
<dbReference type="CDD" id="cd02876">
    <property type="entry name" value="GH18_SI-CLP"/>
    <property type="match status" value="1"/>
</dbReference>
<keyword evidence="5" id="KW-1185">Reference proteome</keyword>
<gene>
    <name evidence="6" type="primary">LOC100366621</name>
</gene>